<keyword evidence="2" id="KW-0560">Oxidoreductase</keyword>
<dbReference type="SUPFAM" id="SSF51735">
    <property type="entry name" value="NAD(P)-binding Rossmann-fold domains"/>
    <property type="match status" value="1"/>
</dbReference>
<dbReference type="GO" id="GO:0050664">
    <property type="term" value="F:oxidoreductase activity, acting on NAD(P)H, oxygen as acceptor"/>
    <property type="evidence" value="ECO:0007669"/>
    <property type="project" value="TreeGrafter"/>
</dbReference>
<protein>
    <submittedName>
        <fullName evidence="3">Unannotated protein</fullName>
    </submittedName>
</protein>
<dbReference type="Gene3D" id="3.40.50.720">
    <property type="entry name" value="NAD(P)-binding Rossmann-like Domain"/>
    <property type="match status" value="1"/>
</dbReference>
<evidence type="ECO:0000256" key="1">
    <source>
        <dbReference type="ARBA" id="ARBA00006484"/>
    </source>
</evidence>
<dbReference type="PRINTS" id="PR00081">
    <property type="entry name" value="GDHRDH"/>
</dbReference>
<dbReference type="Pfam" id="PF13561">
    <property type="entry name" value="adh_short_C2"/>
    <property type="match status" value="1"/>
</dbReference>
<comment type="similarity">
    <text evidence="1">Belongs to the short-chain dehydrogenases/reductases (SDR) family.</text>
</comment>
<dbReference type="PANTHER" id="PTHR43008">
    <property type="entry name" value="BENZIL REDUCTASE"/>
    <property type="match status" value="1"/>
</dbReference>
<evidence type="ECO:0000313" key="3">
    <source>
        <dbReference type="EMBL" id="CAB4597343.1"/>
    </source>
</evidence>
<dbReference type="AlphaFoldDB" id="A0A6J6GCQ6"/>
<dbReference type="EMBL" id="CAEZUP010000003">
    <property type="protein sequence ID" value="CAB4597343.1"/>
    <property type="molecule type" value="Genomic_DNA"/>
</dbReference>
<reference evidence="3" key="1">
    <citation type="submission" date="2020-05" db="EMBL/GenBank/DDBJ databases">
        <authorList>
            <person name="Chiriac C."/>
            <person name="Salcher M."/>
            <person name="Ghai R."/>
            <person name="Kavagutti S V."/>
        </authorList>
    </citation>
    <scope>NUCLEOTIDE SEQUENCE</scope>
</reference>
<dbReference type="Pfam" id="PF00106">
    <property type="entry name" value="adh_short"/>
    <property type="match status" value="1"/>
</dbReference>
<gene>
    <name evidence="3" type="ORF">UFOPK1835_00145</name>
</gene>
<dbReference type="InterPro" id="IPR002347">
    <property type="entry name" value="SDR_fam"/>
</dbReference>
<organism evidence="3">
    <name type="scientific">freshwater metagenome</name>
    <dbReference type="NCBI Taxonomy" id="449393"/>
    <lineage>
        <taxon>unclassified sequences</taxon>
        <taxon>metagenomes</taxon>
        <taxon>ecological metagenomes</taxon>
    </lineage>
</organism>
<sequence>MGTIAITGAGSGIGAATTTRLRADGHTVIGVDLKNAEVEVDLGTEAGRSEAIERIAELSGGVLNGLVPCAGISGLPGRPASLLVSVNYFGSVRLLEGLRPLLAAGAPSAAVAISSNSTTCQPGYSMDLVNACLLGDEEAARAVADQGDSINAYPATKNALAKWVRRNAITPEWAGAGITLNAIAPGMIATPMVQEGYDDPTIRPGMEMFASSIPMGGAGDPEQIAGLLAFLLGPDARFFCGSVIFCDGGTDATFRTNDWPALWNPQG</sequence>
<dbReference type="InterPro" id="IPR036291">
    <property type="entry name" value="NAD(P)-bd_dom_sf"/>
</dbReference>
<proteinExistence type="inferred from homology"/>
<evidence type="ECO:0000256" key="2">
    <source>
        <dbReference type="ARBA" id="ARBA00023002"/>
    </source>
</evidence>
<accession>A0A6J6GCQ6</accession>
<name>A0A6J6GCQ6_9ZZZZ</name>
<dbReference type="PANTHER" id="PTHR43008:SF4">
    <property type="entry name" value="CHAIN DEHYDROGENASE, PUTATIVE (AFU_ORTHOLOGUE AFUA_4G08710)-RELATED"/>
    <property type="match status" value="1"/>
</dbReference>